<dbReference type="Gene3D" id="1.10.287.470">
    <property type="entry name" value="Helix hairpin bin"/>
    <property type="match status" value="1"/>
</dbReference>
<dbReference type="RefSeq" id="WP_377095692.1">
    <property type="nucleotide sequence ID" value="NZ_JBHSJM010000001.1"/>
</dbReference>
<reference evidence="5" key="1">
    <citation type="journal article" date="2019" name="Int. J. Syst. Evol. Microbiol.">
        <title>The Global Catalogue of Microorganisms (GCM) 10K type strain sequencing project: providing services to taxonomists for standard genome sequencing and annotation.</title>
        <authorList>
            <consortium name="The Broad Institute Genomics Platform"/>
            <consortium name="The Broad Institute Genome Sequencing Center for Infectious Disease"/>
            <person name="Wu L."/>
            <person name="Ma J."/>
        </authorList>
    </citation>
    <scope>NUCLEOTIDE SEQUENCE [LARGE SCALE GENOMIC DNA]</scope>
    <source>
        <strain evidence="5">JCM 16545</strain>
    </source>
</reference>
<feature type="coiled-coil region" evidence="2">
    <location>
        <begin position="123"/>
        <end position="197"/>
    </location>
</feature>
<dbReference type="InterPro" id="IPR058625">
    <property type="entry name" value="MdtA-like_BSH"/>
</dbReference>
<dbReference type="EMBL" id="JBHUJC010000027">
    <property type="protein sequence ID" value="MFD2276799.1"/>
    <property type="molecule type" value="Genomic_DNA"/>
</dbReference>
<evidence type="ECO:0000259" key="3">
    <source>
        <dbReference type="Pfam" id="PF25917"/>
    </source>
</evidence>
<accession>A0ABW5E3X2</accession>
<dbReference type="Gene3D" id="2.40.30.170">
    <property type="match status" value="1"/>
</dbReference>
<comment type="caution">
    <text evidence="4">The sequence shown here is derived from an EMBL/GenBank/DDBJ whole genome shotgun (WGS) entry which is preliminary data.</text>
</comment>
<feature type="domain" description="Multidrug resistance protein MdtA-like barrel-sandwich hybrid" evidence="3">
    <location>
        <begin position="83"/>
        <end position="222"/>
    </location>
</feature>
<comment type="similarity">
    <text evidence="1">Belongs to the membrane fusion protein (MFP) (TC 8.A.1) family.</text>
</comment>
<proteinExistence type="inferred from homology"/>
<keyword evidence="2" id="KW-0175">Coiled coil</keyword>
<keyword evidence="5" id="KW-1185">Reference proteome</keyword>
<gene>
    <name evidence="4" type="ORF">ACFSQZ_09990</name>
</gene>
<dbReference type="Proteomes" id="UP001597297">
    <property type="component" value="Unassembled WGS sequence"/>
</dbReference>
<dbReference type="NCBIfam" id="TIGR01730">
    <property type="entry name" value="RND_mfp"/>
    <property type="match status" value="1"/>
</dbReference>
<dbReference type="InterPro" id="IPR006143">
    <property type="entry name" value="RND_pump_MFP"/>
</dbReference>
<evidence type="ECO:0000256" key="2">
    <source>
        <dbReference type="SAM" id="Coils"/>
    </source>
</evidence>
<organism evidence="4 5">
    <name type="scientific">Rubritalea spongiae</name>
    <dbReference type="NCBI Taxonomy" id="430797"/>
    <lineage>
        <taxon>Bacteria</taxon>
        <taxon>Pseudomonadati</taxon>
        <taxon>Verrucomicrobiota</taxon>
        <taxon>Verrucomicrobiia</taxon>
        <taxon>Verrucomicrobiales</taxon>
        <taxon>Rubritaleaceae</taxon>
        <taxon>Rubritalea</taxon>
    </lineage>
</organism>
<evidence type="ECO:0000313" key="4">
    <source>
        <dbReference type="EMBL" id="MFD2276799.1"/>
    </source>
</evidence>
<dbReference type="PANTHER" id="PTHR30469:SF12">
    <property type="entry name" value="MULTIDRUG RESISTANCE PROTEIN MDTA"/>
    <property type="match status" value="1"/>
</dbReference>
<evidence type="ECO:0000256" key="1">
    <source>
        <dbReference type="ARBA" id="ARBA00009477"/>
    </source>
</evidence>
<sequence>MKSLLRIIPAILILAVGIWGWNHFVSNKDADAEEPQQKKLSKEELKEKKLKNAQQTNVLRLKSKDFPILLESHGIVQPPSITSLTPQVSGIITKISPHFENGSFIEAGEVLLELDPSDFQSQISSAQAALARAEAVLVQEKARAAQALRNWQDIGFDDKPNDLVLRKPQLKEAEASVAAQKAELERAQRNLERTKIKAPYTGRVRSRDIGLGQTVGTGTKLGEVYATSYAEVRLPLSIRQLSQIDINEIDFDHIQVELKDAINPDNDSHWSAKIVRIEGELDPNSRELFVVARVEDPFGMMQKDRKVPLRMNQPVTAFIEANTLKNVVEIPRSALYGKDEIIIIKDNLIHRQTINIVWSTLESVITDNHELDQALLSTTKLPYAPEGSPVRIIEPTVTLTKSP</sequence>
<dbReference type="Pfam" id="PF25917">
    <property type="entry name" value="BSH_RND"/>
    <property type="match status" value="1"/>
</dbReference>
<name>A0ABW5E3X2_9BACT</name>
<protein>
    <submittedName>
        <fullName evidence="4">Efflux RND transporter periplasmic adaptor subunit</fullName>
    </submittedName>
</protein>
<dbReference type="SUPFAM" id="SSF111369">
    <property type="entry name" value="HlyD-like secretion proteins"/>
    <property type="match status" value="1"/>
</dbReference>
<dbReference type="PANTHER" id="PTHR30469">
    <property type="entry name" value="MULTIDRUG RESISTANCE PROTEIN MDTA"/>
    <property type="match status" value="1"/>
</dbReference>
<evidence type="ECO:0000313" key="5">
    <source>
        <dbReference type="Proteomes" id="UP001597297"/>
    </source>
</evidence>
<dbReference type="Gene3D" id="2.40.50.100">
    <property type="match status" value="1"/>
</dbReference>